<feature type="region of interest" description="Disordered" evidence="8">
    <location>
        <begin position="732"/>
        <end position="849"/>
    </location>
</feature>
<evidence type="ECO:0000256" key="6">
    <source>
        <dbReference type="ARBA" id="ARBA00029555"/>
    </source>
</evidence>
<dbReference type="Proteomes" id="UP001283361">
    <property type="component" value="Unassembled WGS sequence"/>
</dbReference>
<evidence type="ECO:0000313" key="11">
    <source>
        <dbReference type="Proteomes" id="UP001283361"/>
    </source>
</evidence>
<comment type="caution">
    <text evidence="10">The sequence shown here is derived from an EMBL/GenBank/DDBJ whole genome shotgun (WGS) entry which is preliminary data.</text>
</comment>
<protein>
    <recommendedName>
        <fullName evidence="6">Cilia- and flagella-associated protein 91</fullName>
    </recommendedName>
</protein>
<feature type="compositionally biased region" description="Basic and acidic residues" evidence="8">
    <location>
        <begin position="741"/>
        <end position="752"/>
    </location>
</feature>
<dbReference type="PANTHER" id="PTHR22455">
    <property type="entry name" value="CILIA- AND FLAGELLA-ASSOCIATED PROTEIN 91"/>
    <property type="match status" value="1"/>
</dbReference>
<keyword evidence="2" id="KW-0963">Cytoplasm</keyword>
<dbReference type="AlphaFoldDB" id="A0AAE1E4T2"/>
<proteinExistence type="inferred from homology"/>
<evidence type="ECO:0000256" key="2">
    <source>
        <dbReference type="ARBA" id="ARBA00022490"/>
    </source>
</evidence>
<dbReference type="PANTHER" id="PTHR22455:SF10">
    <property type="entry name" value="CILIA- AND FLAGELLA-ASSOCIATED PROTEIN 91"/>
    <property type="match status" value="1"/>
</dbReference>
<accession>A0AAE1E4T2</accession>
<comment type="similarity">
    <text evidence="5">Belongs to the CFAP91 family.</text>
</comment>
<comment type="subcellular location">
    <subcellularLocation>
        <location evidence="1">Cytoplasm</location>
        <location evidence="1">Cytoskeleton</location>
        <location evidence="1">Cilium axoneme</location>
    </subcellularLocation>
</comment>
<keyword evidence="11" id="KW-1185">Reference proteome</keyword>
<feature type="compositionally biased region" description="Polar residues" evidence="8">
    <location>
        <begin position="756"/>
        <end position="767"/>
    </location>
</feature>
<evidence type="ECO:0000256" key="3">
    <source>
        <dbReference type="ARBA" id="ARBA00023212"/>
    </source>
</evidence>
<keyword evidence="4" id="KW-0966">Cell projection</keyword>
<evidence type="ECO:0000259" key="9">
    <source>
        <dbReference type="Pfam" id="PF14738"/>
    </source>
</evidence>
<dbReference type="EMBL" id="JAWDGP010001131">
    <property type="protein sequence ID" value="KAK3794251.1"/>
    <property type="molecule type" value="Genomic_DNA"/>
</dbReference>
<feature type="compositionally biased region" description="Polar residues" evidence="8">
    <location>
        <begin position="774"/>
        <end position="785"/>
    </location>
</feature>
<sequence length="849" mass="98648">MASTTQTLRRQLPNPSRTHDYLYDKSYVLSSERDHARATFQAHTDVSRIKRVPEYKTMFSELRHHPRFSVRLDVTDPVPKFINREWRGYADQHREAMTRYTTFNYDPSVQVPGQDLTDFNNAQVTGRNRYLYAKRPIIPFLQQVPPEVLLATARQDPLAGPDNVIAERAVTPLTKTTETQTDYRDSEAQTDPYTPEYVVRPGEAPELLTLATLSFGRGLPAGLAEVEMIERARAKRAWEATLPPLSDVSLLEKRRKMMDEMERQEWALREQEIEKLQQARLEVLKQLLKQREENHQELNIKRLDKLWAIKQKNKEHRIKKIRNEHIKAIRKMTERRTQIENGFQRRNIIQEYADSGSQTYAPLTRIGVFLDRGSEQYLVKSRHLSTYQGLLELEASLPDFVIQPRVKAPKPSTVTKSGFIKRRYRKERELSEVYEAIKEEKMKGQVPAKPLRFLQRIERPVPRPPTPEVEILDDYPNKIIELEEEENKQLAVIFLQQVIRGRAIQNNMFEGKEKRRELINELRSTHALQEREQAMKRDEGQATLALQRQRELHEHKESLIDESLSELESKSLGEMMDFLTKELVRLQEERRIHAFSMLAERQRRIREAEESGRRQLEIRRRREEDEIFKQVVKTHQVTVDSYLENIIAGSIDTTADSQARKEIEEQANAINDLAYAVEDSRDQLESEEIVADLVHCFLIPEAKKQTVREKVRRTQRRFLLAAHAEIHREGSDLIAVHNRQKQQEMDQRRQRDASLMTPQMLSTNVSASDFPPSSRESLGERSTSMPVPVPSAPLTPSEKPSAEVRSSQEPMAEEAPGAYQGTEDGESHDQAQDNLSQEEEKQETTTASD</sequence>
<keyword evidence="7" id="KW-0175">Coiled coil</keyword>
<gene>
    <name evidence="10" type="ORF">RRG08_039032</name>
</gene>
<dbReference type="GO" id="GO:0005930">
    <property type="term" value="C:axoneme"/>
    <property type="evidence" value="ECO:0007669"/>
    <property type="project" value="UniProtKB-SubCell"/>
</dbReference>
<organism evidence="10 11">
    <name type="scientific">Elysia crispata</name>
    <name type="common">lettuce slug</name>
    <dbReference type="NCBI Taxonomy" id="231223"/>
    <lineage>
        <taxon>Eukaryota</taxon>
        <taxon>Metazoa</taxon>
        <taxon>Spiralia</taxon>
        <taxon>Lophotrochozoa</taxon>
        <taxon>Mollusca</taxon>
        <taxon>Gastropoda</taxon>
        <taxon>Heterobranchia</taxon>
        <taxon>Euthyneura</taxon>
        <taxon>Panpulmonata</taxon>
        <taxon>Sacoglossa</taxon>
        <taxon>Placobranchoidea</taxon>
        <taxon>Plakobranchidae</taxon>
        <taxon>Elysia</taxon>
    </lineage>
</organism>
<dbReference type="InterPro" id="IPR026720">
    <property type="entry name" value="CFAP91"/>
</dbReference>
<evidence type="ECO:0000313" key="10">
    <source>
        <dbReference type="EMBL" id="KAK3794251.1"/>
    </source>
</evidence>
<evidence type="ECO:0000256" key="7">
    <source>
        <dbReference type="SAM" id="Coils"/>
    </source>
</evidence>
<dbReference type="InterPro" id="IPR032840">
    <property type="entry name" value="CFAP91_dom"/>
</dbReference>
<name>A0AAE1E4T2_9GAST</name>
<feature type="coiled-coil region" evidence="7">
    <location>
        <begin position="569"/>
        <end position="626"/>
    </location>
</feature>
<evidence type="ECO:0000256" key="5">
    <source>
        <dbReference type="ARBA" id="ARBA00029468"/>
    </source>
</evidence>
<feature type="domain" description="CFAP91" evidence="9">
    <location>
        <begin position="179"/>
        <end position="331"/>
    </location>
</feature>
<feature type="coiled-coil region" evidence="7">
    <location>
        <begin position="254"/>
        <end position="301"/>
    </location>
</feature>
<evidence type="ECO:0000256" key="4">
    <source>
        <dbReference type="ARBA" id="ARBA00023273"/>
    </source>
</evidence>
<evidence type="ECO:0000256" key="1">
    <source>
        <dbReference type="ARBA" id="ARBA00004430"/>
    </source>
</evidence>
<dbReference type="Pfam" id="PF14738">
    <property type="entry name" value="CFAP91"/>
    <property type="match status" value="1"/>
</dbReference>
<reference evidence="10" key="1">
    <citation type="journal article" date="2023" name="G3 (Bethesda)">
        <title>A reference genome for the long-term kleptoplast-retaining sea slug Elysia crispata morphotype clarki.</title>
        <authorList>
            <person name="Eastman K.E."/>
            <person name="Pendleton A.L."/>
            <person name="Shaikh M.A."/>
            <person name="Suttiyut T."/>
            <person name="Ogas R."/>
            <person name="Tomko P."/>
            <person name="Gavelis G."/>
            <person name="Widhalm J.R."/>
            <person name="Wisecaver J.H."/>
        </authorList>
    </citation>
    <scope>NUCLEOTIDE SEQUENCE</scope>
    <source>
        <strain evidence="10">ECLA1</strain>
    </source>
</reference>
<keyword evidence="3" id="KW-0206">Cytoskeleton</keyword>
<evidence type="ECO:0000256" key="8">
    <source>
        <dbReference type="SAM" id="MobiDB-lite"/>
    </source>
</evidence>